<keyword evidence="3" id="KW-0449">Lipoprotein</keyword>
<comment type="caution">
    <text evidence="3">The sequence shown here is derived from an EMBL/GenBank/DDBJ whole genome shotgun (WGS) entry which is preliminary data.</text>
</comment>
<accession>A0A919DS47</accession>
<dbReference type="PROSITE" id="PS51257">
    <property type="entry name" value="PROKAR_LIPOPROTEIN"/>
    <property type="match status" value="1"/>
</dbReference>
<feature type="region of interest" description="Disordered" evidence="1">
    <location>
        <begin position="31"/>
        <end position="79"/>
    </location>
</feature>
<gene>
    <name evidence="3" type="ORF">GCM10014715_27050</name>
</gene>
<sequence length="266" mass="26425">MIRSHRRKTVLAAAALMATTALLTACQGNADGSTESGGAGSSAAASNAKGTSDAKGKSDSGTGGADSTKSLTGGGSGGGKEVSGTWFGNVSYLAPGKYTVSDTKGTEQAFFTSDDTDIEGAGEICGDAGGQAATPCSEAELQAAAKKGVSATVKLEKGIAISIVEDHSSSEGGSDSGTDRPADIHSGELGYLAPGKYSLDDNGSTIAFFTATDTTINGNGWICGVAGGKTKHCTEDELEAAAKKGGVRVVVDLDNGTAVTIDEEHN</sequence>
<dbReference type="RefSeq" id="WP_189899935.1">
    <property type="nucleotide sequence ID" value="NZ_BNBC01000010.1"/>
</dbReference>
<evidence type="ECO:0000256" key="2">
    <source>
        <dbReference type="SAM" id="SignalP"/>
    </source>
</evidence>
<evidence type="ECO:0000313" key="4">
    <source>
        <dbReference type="Proteomes" id="UP000641386"/>
    </source>
</evidence>
<keyword evidence="2" id="KW-0732">Signal</keyword>
<feature type="region of interest" description="Disordered" evidence="1">
    <location>
        <begin position="165"/>
        <end position="184"/>
    </location>
</feature>
<feature type="chain" id="PRO_5037011402" evidence="2">
    <location>
        <begin position="31"/>
        <end position="266"/>
    </location>
</feature>
<dbReference type="EMBL" id="BNBC01000010">
    <property type="protein sequence ID" value="GHE71605.1"/>
    <property type="molecule type" value="Genomic_DNA"/>
</dbReference>
<name>A0A919DS47_9ACTN</name>
<evidence type="ECO:0000256" key="1">
    <source>
        <dbReference type="SAM" id="MobiDB-lite"/>
    </source>
</evidence>
<feature type="compositionally biased region" description="Low complexity" evidence="1">
    <location>
        <begin position="41"/>
        <end position="51"/>
    </location>
</feature>
<feature type="signal peptide" evidence="2">
    <location>
        <begin position="1"/>
        <end position="30"/>
    </location>
</feature>
<protein>
    <submittedName>
        <fullName evidence="3">Lipoprotein</fullName>
    </submittedName>
</protein>
<dbReference type="Proteomes" id="UP000641386">
    <property type="component" value="Unassembled WGS sequence"/>
</dbReference>
<evidence type="ECO:0000313" key="3">
    <source>
        <dbReference type="EMBL" id="GHE71605.1"/>
    </source>
</evidence>
<reference evidence="3" key="2">
    <citation type="submission" date="2020-09" db="EMBL/GenBank/DDBJ databases">
        <authorList>
            <person name="Sun Q."/>
            <person name="Ohkuma M."/>
        </authorList>
    </citation>
    <scope>NUCLEOTIDE SEQUENCE</scope>
    <source>
        <strain evidence="3">JCM 3302</strain>
    </source>
</reference>
<proteinExistence type="predicted"/>
<organism evidence="3 4">
    <name type="scientific">Streptomyces spiralis</name>
    <dbReference type="NCBI Taxonomy" id="66376"/>
    <lineage>
        <taxon>Bacteria</taxon>
        <taxon>Bacillati</taxon>
        <taxon>Actinomycetota</taxon>
        <taxon>Actinomycetes</taxon>
        <taxon>Kitasatosporales</taxon>
        <taxon>Streptomycetaceae</taxon>
        <taxon>Streptomyces</taxon>
    </lineage>
</organism>
<keyword evidence="4" id="KW-1185">Reference proteome</keyword>
<dbReference type="AlphaFoldDB" id="A0A919DS47"/>
<reference evidence="3" key="1">
    <citation type="journal article" date="2014" name="Int. J. Syst. Evol. Microbiol.">
        <title>Complete genome sequence of Corynebacterium casei LMG S-19264T (=DSM 44701T), isolated from a smear-ripened cheese.</title>
        <authorList>
            <consortium name="US DOE Joint Genome Institute (JGI-PGF)"/>
            <person name="Walter F."/>
            <person name="Albersmeier A."/>
            <person name="Kalinowski J."/>
            <person name="Ruckert C."/>
        </authorList>
    </citation>
    <scope>NUCLEOTIDE SEQUENCE</scope>
    <source>
        <strain evidence="3">JCM 3302</strain>
    </source>
</reference>